<comment type="similarity">
    <text evidence="3 9">Belongs to the CobD/CbiB family.</text>
</comment>
<evidence type="ECO:0000256" key="9">
    <source>
        <dbReference type="HAMAP-Rule" id="MF_00024"/>
    </source>
</evidence>
<evidence type="ECO:0000256" key="1">
    <source>
        <dbReference type="ARBA" id="ARBA00004651"/>
    </source>
</evidence>
<organism evidence="10 11">
    <name type="scientific">Peptoclostridium acidaminophilum DSM 3953</name>
    <dbReference type="NCBI Taxonomy" id="1286171"/>
    <lineage>
        <taxon>Bacteria</taxon>
        <taxon>Bacillati</taxon>
        <taxon>Bacillota</taxon>
        <taxon>Clostridia</taxon>
        <taxon>Peptostreptococcales</taxon>
        <taxon>Peptoclostridiaceae</taxon>
        <taxon>Peptoclostridium</taxon>
    </lineage>
</organism>
<dbReference type="HAMAP" id="MF_00024">
    <property type="entry name" value="CobD_CbiB"/>
    <property type="match status" value="1"/>
</dbReference>
<dbReference type="UniPathway" id="UPA00148"/>
<evidence type="ECO:0000313" key="10">
    <source>
        <dbReference type="EMBL" id="AHM57598.1"/>
    </source>
</evidence>
<comment type="function">
    <text evidence="9">Converts cobyric acid to cobinamide by the addition of aminopropanol on the F carboxylic group.</text>
</comment>
<comment type="pathway">
    <text evidence="2 9">Cofactor biosynthesis; adenosylcobalamin biosynthesis.</text>
</comment>
<dbReference type="GO" id="GO:0015420">
    <property type="term" value="F:ABC-type vitamin B12 transporter activity"/>
    <property type="evidence" value="ECO:0007669"/>
    <property type="project" value="UniProtKB-UniRule"/>
</dbReference>
<geneLocation type="plasmid" evidence="10 11">
    <name>EAL2_808p</name>
</geneLocation>
<feature type="transmembrane region" description="Helical" evidence="9">
    <location>
        <begin position="90"/>
        <end position="109"/>
    </location>
</feature>
<dbReference type="PATRIC" id="fig|1286171.3.peg.2270"/>
<dbReference type="Proteomes" id="UP000019591">
    <property type="component" value="Plasmid EAL2_808p"/>
</dbReference>
<dbReference type="NCBIfam" id="TIGR00380">
    <property type="entry name" value="cobal_cbiB"/>
    <property type="match status" value="1"/>
</dbReference>
<dbReference type="PANTHER" id="PTHR34308:SF1">
    <property type="entry name" value="COBALAMIN BIOSYNTHESIS PROTEIN CBIB"/>
    <property type="match status" value="1"/>
</dbReference>
<evidence type="ECO:0000256" key="5">
    <source>
        <dbReference type="ARBA" id="ARBA00022573"/>
    </source>
</evidence>
<name>W8TIE1_PEPAC</name>
<feature type="transmembrane region" description="Helical" evidence="9">
    <location>
        <begin position="309"/>
        <end position="328"/>
    </location>
</feature>
<keyword evidence="4 9" id="KW-1003">Cell membrane</keyword>
<dbReference type="KEGG" id="eac:EAL2_808p00920"/>
<dbReference type="EMBL" id="CP007453">
    <property type="protein sequence ID" value="AHM57598.1"/>
    <property type="molecule type" value="Genomic_DNA"/>
</dbReference>
<dbReference type="AlphaFoldDB" id="W8TIE1"/>
<evidence type="ECO:0000256" key="3">
    <source>
        <dbReference type="ARBA" id="ARBA00006263"/>
    </source>
</evidence>
<evidence type="ECO:0000256" key="2">
    <source>
        <dbReference type="ARBA" id="ARBA00004953"/>
    </source>
</evidence>
<feature type="transmembrane region" description="Helical" evidence="9">
    <location>
        <begin position="60"/>
        <end position="84"/>
    </location>
</feature>
<keyword evidence="8 9" id="KW-0472">Membrane</keyword>
<comment type="subcellular location">
    <subcellularLocation>
        <location evidence="1 9">Cell membrane</location>
        <topology evidence="1 9">Multi-pass membrane protein</topology>
    </subcellularLocation>
</comment>
<keyword evidence="6 9" id="KW-0812">Transmembrane</keyword>
<protein>
    <recommendedName>
        <fullName evidence="9">Cobalamin biosynthesis protein CobD</fullName>
    </recommendedName>
</protein>
<keyword evidence="11" id="KW-1185">Reference proteome</keyword>
<accession>W8TIE1</accession>
<dbReference type="HOGENOM" id="CLU_054212_0_0_9"/>
<keyword evidence="7 9" id="KW-1133">Transmembrane helix</keyword>
<dbReference type="GO" id="GO:0005886">
    <property type="term" value="C:plasma membrane"/>
    <property type="evidence" value="ECO:0007669"/>
    <property type="project" value="UniProtKB-SubCell"/>
</dbReference>
<evidence type="ECO:0000256" key="8">
    <source>
        <dbReference type="ARBA" id="ARBA00023136"/>
    </source>
</evidence>
<dbReference type="eggNOG" id="COG1270">
    <property type="taxonomic scope" value="Bacteria"/>
</dbReference>
<dbReference type="PANTHER" id="PTHR34308">
    <property type="entry name" value="COBALAMIN BIOSYNTHESIS PROTEIN CBIB"/>
    <property type="match status" value="1"/>
</dbReference>
<dbReference type="GO" id="GO:0009236">
    <property type="term" value="P:cobalamin biosynthetic process"/>
    <property type="evidence" value="ECO:0007669"/>
    <property type="project" value="UniProtKB-UniRule"/>
</dbReference>
<dbReference type="Pfam" id="PF03186">
    <property type="entry name" value="CobD_Cbib"/>
    <property type="match status" value="1"/>
</dbReference>
<reference evidence="10 11" key="1">
    <citation type="journal article" date="2014" name="Genome Announc.">
        <title>Complete Genome Sequence of Amino Acid-Utilizing Eubacterium acidaminophilum al-2 (DSM 3953).</title>
        <authorList>
            <person name="Poehlein A."/>
            <person name="Andreesen J.R."/>
            <person name="Daniel R."/>
        </authorList>
    </citation>
    <scope>NUCLEOTIDE SEQUENCE [LARGE SCALE GENOMIC DNA]</scope>
    <source>
        <strain evidence="10 11">DSM 3953</strain>
        <plasmid evidence="11">Plasmid EAL2_808p</plasmid>
    </source>
</reference>
<evidence type="ECO:0000313" key="11">
    <source>
        <dbReference type="Proteomes" id="UP000019591"/>
    </source>
</evidence>
<sequence length="329" mass="35980">MGISNTQIINNGAIIMALAVALDFLLGDPHSWPHPIIFIGRMIGRYEKLIRRQTWVSLRLGGFFLAGLSVAMVAATVSLILHVAGLVSPWLEFGISAYLIYTSLAAKCLRDEAIKVYDSLKSSGIDESRRLLSYLVGRDTQSLDEKGVARAVVETVAENTIDGVLAPMLYLLLGFLFGFPVQAVFIYKTVNTLDSMVGYIQEPYREIGFASAKLDDLLNYMPARMGSVVMLLSGLLLGYDFKNGARILIRDRKNHKSPNCAYPEAAAAGLLGIRLGGTNTYFGQTLVKPTIGDAERDIEPEDIMRTCNIMYASQAIASVLCIAALIFVK</sequence>
<dbReference type="InterPro" id="IPR004485">
    <property type="entry name" value="Cobalamin_biosynth_CobD/CbiB"/>
</dbReference>
<evidence type="ECO:0000256" key="4">
    <source>
        <dbReference type="ARBA" id="ARBA00022475"/>
    </source>
</evidence>
<keyword evidence="5 9" id="KW-0169">Cobalamin biosynthesis</keyword>
<feature type="transmembrane region" description="Helical" evidence="9">
    <location>
        <begin position="168"/>
        <end position="187"/>
    </location>
</feature>
<dbReference type="GO" id="GO:0048472">
    <property type="term" value="F:threonine-phosphate decarboxylase activity"/>
    <property type="evidence" value="ECO:0007669"/>
    <property type="project" value="InterPro"/>
</dbReference>
<feature type="transmembrane region" description="Helical" evidence="9">
    <location>
        <begin position="223"/>
        <end position="241"/>
    </location>
</feature>
<evidence type="ECO:0000256" key="6">
    <source>
        <dbReference type="ARBA" id="ARBA00022692"/>
    </source>
</evidence>
<gene>
    <name evidence="10" type="primary">cobD1</name>
    <name evidence="9" type="synonym">cobD</name>
    <name evidence="10" type="ORF">EAL2_808p00920</name>
</gene>
<proteinExistence type="inferred from homology"/>
<evidence type="ECO:0000256" key="7">
    <source>
        <dbReference type="ARBA" id="ARBA00022989"/>
    </source>
</evidence>
<dbReference type="OrthoDB" id="9811967at2"/>
<keyword evidence="10" id="KW-0614">Plasmid</keyword>